<dbReference type="OrthoDB" id="261831at2759"/>
<proteinExistence type="predicted"/>
<evidence type="ECO:0000313" key="2">
    <source>
        <dbReference type="Proteomes" id="UP000479710"/>
    </source>
</evidence>
<keyword evidence="2" id="KW-1185">Reference proteome</keyword>
<dbReference type="EMBL" id="SPHZ02000001">
    <property type="protein sequence ID" value="KAF0935451.1"/>
    <property type="molecule type" value="Genomic_DNA"/>
</dbReference>
<organism evidence="1 2">
    <name type="scientific">Oryza meyeriana var. granulata</name>
    <dbReference type="NCBI Taxonomy" id="110450"/>
    <lineage>
        <taxon>Eukaryota</taxon>
        <taxon>Viridiplantae</taxon>
        <taxon>Streptophyta</taxon>
        <taxon>Embryophyta</taxon>
        <taxon>Tracheophyta</taxon>
        <taxon>Spermatophyta</taxon>
        <taxon>Magnoliopsida</taxon>
        <taxon>Liliopsida</taxon>
        <taxon>Poales</taxon>
        <taxon>Poaceae</taxon>
        <taxon>BOP clade</taxon>
        <taxon>Oryzoideae</taxon>
        <taxon>Oryzeae</taxon>
        <taxon>Oryzinae</taxon>
        <taxon>Oryza</taxon>
        <taxon>Oryza meyeriana</taxon>
    </lineage>
</organism>
<evidence type="ECO:0000313" key="1">
    <source>
        <dbReference type="EMBL" id="KAF0935451.1"/>
    </source>
</evidence>
<reference evidence="1 2" key="1">
    <citation type="submission" date="2019-11" db="EMBL/GenBank/DDBJ databases">
        <title>Whole genome sequence of Oryza granulata.</title>
        <authorList>
            <person name="Li W."/>
        </authorList>
    </citation>
    <scope>NUCLEOTIDE SEQUENCE [LARGE SCALE GENOMIC DNA]</scope>
    <source>
        <strain evidence="2">cv. Menghai</strain>
        <tissue evidence="1">Leaf</tissue>
    </source>
</reference>
<dbReference type="Proteomes" id="UP000479710">
    <property type="component" value="Unassembled WGS sequence"/>
</dbReference>
<sequence>MGQIDRRSEVESFHLTSRSIRAGSAAPLEAEARWGNVRARGSPTKQVAAIGGAGSSPYEASVGWRLYRSSGGDAE</sequence>
<name>A0A6G1FF02_9ORYZ</name>
<accession>A0A6G1FF02</accession>
<dbReference type="AlphaFoldDB" id="A0A6G1FF02"/>
<comment type="caution">
    <text evidence="1">The sequence shown here is derived from an EMBL/GenBank/DDBJ whole genome shotgun (WGS) entry which is preliminary data.</text>
</comment>
<gene>
    <name evidence="1" type="ORF">E2562_032698</name>
</gene>
<protein>
    <submittedName>
        <fullName evidence="1">Uncharacterized protein</fullName>
    </submittedName>
</protein>